<feature type="compositionally biased region" description="Polar residues" evidence="1">
    <location>
        <begin position="275"/>
        <end position="291"/>
    </location>
</feature>
<proteinExistence type="predicted"/>
<evidence type="ECO:0000313" key="2">
    <source>
        <dbReference type="EMBL" id="CAL5132124.1"/>
    </source>
</evidence>
<feature type="compositionally biased region" description="Polar residues" evidence="1">
    <location>
        <begin position="348"/>
        <end position="364"/>
    </location>
</feature>
<dbReference type="EMBL" id="CAXLJL010000115">
    <property type="protein sequence ID" value="CAL5132124.1"/>
    <property type="molecule type" value="Genomic_DNA"/>
</dbReference>
<dbReference type="Proteomes" id="UP001497525">
    <property type="component" value="Unassembled WGS sequence"/>
</dbReference>
<organism evidence="2 3">
    <name type="scientific">Calicophoron daubneyi</name>
    <name type="common">Rumen fluke</name>
    <name type="synonym">Paramphistomum daubneyi</name>
    <dbReference type="NCBI Taxonomy" id="300641"/>
    <lineage>
        <taxon>Eukaryota</taxon>
        <taxon>Metazoa</taxon>
        <taxon>Spiralia</taxon>
        <taxon>Lophotrochozoa</taxon>
        <taxon>Platyhelminthes</taxon>
        <taxon>Trematoda</taxon>
        <taxon>Digenea</taxon>
        <taxon>Plagiorchiida</taxon>
        <taxon>Pronocephalata</taxon>
        <taxon>Paramphistomoidea</taxon>
        <taxon>Paramphistomidae</taxon>
        <taxon>Calicophoron</taxon>
    </lineage>
</organism>
<feature type="compositionally biased region" description="Basic and acidic residues" evidence="1">
    <location>
        <begin position="17"/>
        <end position="27"/>
    </location>
</feature>
<comment type="caution">
    <text evidence="2">The sequence shown here is derived from an EMBL/GenBank/DDBJ whole genome shotgun (WGS) entry which is preliminary data.</text>
</comment>
<feature type="compositionally biased region" description="Basic and acidic residues" evidence="1">
    <location>
        <begin position="417"/>
        <end position="430"/>
    </location>
</feature>
<feature type="compositionally biased region" description="Basic and acidic residues" evidence="1">
    <location>
        <begin position="366"/>
        <end position="386"/>
    </location>
</feature>
<feature type="compositionally biased region" description="Basic residues" evidence="1">
    <location>
        <begin position="401"/>
        <end position="411"/>
    </location>
</feature>
<protein>
    <submittedName>
        <fullName evidence="2">Uncharacterized protein</fullName>
    </submittedName>
</protein>
<feature type="compositionally biased region" description="Polar residues" evidence="1">
    <location>
        <begin position="31"/>
        <end position="41"/>
    </location>
</feature>
<name>A0AAV2T7R4_CALDB</name>
<evidence type="ECO:0000313" key="3">
    <source>
        <dbReference type="Proteomes" id="UP001497525"/>
    </source>
</evidence>
<feature type="region of interest" description="Disordered" evidence="1">
    <location>
        <begin position="266"/>
        <end position="436"/>
    </location>
</feature>
<sequence>MPNWLSKVAKKIQGKCSKRDNLPKSIEDESTQIPYGTQVTSPERENETVGDIVQRSQSPQDWKVKQPEYHFIKPARTYQINENEPPSLDPYTAGITVPPVDGFPTPLRGRQHPRVSHTPSPVQTVRKKGIFKRWFSPGSKSDKKQHFNRSEAFRRRLNSPQTRQIRSASVCEFHEPEEPMISIQITPRAMTTPVEADISRVCEAKDESDKAEKILFSAPLPHVRQSEEKLDGPLTVFKGGDAFRRPGKKDAVLRALFVRQDSRLVELSSPDAPPNESQVNSVKPNESQQTEPLEAWRIRARSTAATQTSDQSSETESNQPPRTDSPITSSGGRATDTEEITDHKRTKSPVNTRISLTVENSIRTRNSKETSDESRGEERGVRDTRTKTKSVRKSSSLDKPSRKHTGHKKSSTRASPIRREIVERKPDKIYIRSRRNTHASDCSSGSYCQQMCGGERQLTPGIRRFIPRYGANYRTSSSRSSLDRERIPQEIMRGDSGTVASQADQFIEELIDRMAWDVANAIVSRAVYARTLFCRSSPHSISLVKALVGCDRKRNINSPTSHFLPAGRCALTRLASD</sequence>
<gene>
    <name evidence="2" type="ORF">CDAUBV1_LOCUS4634</name>
</gene>
<reference evidence="2" key="1">
    <citation type="submission" date="2024-06" db="EMBL/GenBank/DDBJ databases">
        <authorList>
            <person name="Liu X."/>
            <person name="Lenzi L."/>
            <person name="Haldenby T S."/>
            <person name="Uol C."/>
        </authorList>
    </citation>
    <scope>NUCLEOTIDE SEQUENCE</scope>
</reference>
<feature type="compositionally biased region" description="Low complexity" evidence="1">
    <location>
        <begin position="302"/>
        <end position="317"/>
    </location>
</feature>
<feature type="compositionally biased region" description="Polar residues" evidence="1">
    <location>
        <begin position="318"/>
        <end position="332"/>
    </location>
</feature>
<evidence type="ECO:0000256" key="1">
    <source>
        <dbReference type="SAM" id="MobiDB-lite"/>
    </source>
</evidence>
<feature type="region of interest" description="Disordered" evidence="1">
    <location>
        <begin position="10"/>
        <end position="62"/>
    </location>
</feature>
<accession>A0AAV2T7R4</accession>
<dbReference type="AlphaFoldDB" id="A0AAV2T7R4"/>